<dbReference type="OrthoDB" id="6921389at2759"/>
<evidence type="ECO:0000259" key="10">
    <source>
        <dbReference type="PROSITE" id="PS50102"/>
    </source>
</evidence>
<evidence type="ECO:0000256" key="4">
    <source>
        <dbReference type="ARBA" id="ARBA00022737"/>
    </source>
</evidence>
<keyword evidence="4" id="KW-0677">Repeat</keyword>
<keyword evidence="3" id="KW-0479">Metal-binding</keyword>
<feature type="compositionally biased region" description="Basic and acidic residues" evidence="9">
    <location>
        <begin position="660"/>
        <end position="669"/>
    </location>
</feature>
<dbReference type="AlphaFoldDB" id="A0A0V0TYJ2"/>
<evidence type="ECO:0000313" key="12">
    <source>
        <dbReference type="Proteomes" id="UP000055048"/>
    </source>
</evidence>
<evidence type="ECO:0000256" key="8">
    <source>
        <dbReference type="PROSITE-ProRule" id="PRU00176"/>
    </source>
</evidence>
<dbReference type="InterPro" id="IPR003107">
    <property type="entry name" value="HAT"/>
</dbReference>
<dbReference type="Gene3D" id="1.25.40.10">
    <property type="entry name" value="Tetratricopeptide repeat domain"/>
    <property type="match status" value="2"/>
</dbReference>
<feature type="compositionally biased region" description="Polar residues" evidence="9">
    <location>
        <begin position="872"/>
        <end position="884"/>
    </location>
</feature>
<dbReference type="Gene3D" id="1.10.600.10">
    <property type="entry name" value="Farnesyl Diphosphate Synthase"/>
    <property type="match status" value="1"/>
</dbReference>
<dbReference type="GO" id="GO:0003723">
    <property type="term" value="F:RNA binding"/>
    <property type="evidence" value="ECO:0007669"/>
    <property type="project" value="UniProtKB-UniRule"/>
</dbReference>
<dbReference type="InterPro" id="IPR033749">
    <property type="entry name" value="Polyprenyl_synt_CS"/>
</dbReference>
<evidence type="ECO:0000256" key="2">
    <source>
        <dbReference type="ARBA" id="ARBA00022664"/>
    </source>
</evidence>
<dbReference type="PANTHER" id="PTHR12001">
    <property type="entry name" value="GERANYLGERANYL PYROPHOSPHATE SYNTHASE"/>
    <property type="match status" value="1"/>
</dbReference>
<feature type="region of interest" description="Disordered" evidence="9">
    <location>
        <begin position="860"/>
        <end position="895"/>
    </location>
</feature>
<dbReference type="Pfam" id="PF23241">
    <property type="entry name" value="HAT_PRP39_C"/>
    <property type="match status" value="1"/>
</dbReference>
<evidence type="ECO:0000256" key="5">
    <source>
        <dbReference type="ARBA" id="ARBA00022842"/>
    </source>
</evidence>
<evidence type="ECO:0000256" key="3">
    <source>
        <dbReference type="ARBA" id="ARBA00022723"/>
    </source>
</evidence>
<dbReference type="InterPro" id="IPR012677">
    <property type="entry name" value="Nucleotide-bd_a/b_plait_sf"/>
</dbReference>
<dbReference type="SMART" id="SM00386">
    <property type="entry name" value="HAT"/>
    <property type="match status" value="5"/>
</dbReference>
<dbReference type="InterPro" id="IPR000092">
    <property type="entry name" value="Polyprenyl_synt"/>
</dbReference>
<dbReference type="GO" id="GO:0004659">
    <property type="term" value="F:prenyltransferase activity"/>
    <property type="evidence" value="ECO:0007669"/>
    <property type="project" value="InterPro"/>
</dbReference>
<keyword evidence="7" id="KW-0539">Nucleus</keyword>
<dbReference type="SUPFAM" id="SSF48452">
    <property type="entry name" value="TPR-like"/>
    <property type="match status" value="1"/>
</dbReference>
<dbReference type="EMBL" id="JYDJ01000107">
    <property type="protein sequence ID" value="KRX43952.1"/>
    <property type="molecule type" value="Genomic_DNA"/>
</dbReference>
<protein>
    <submittedName>
        <fullName evidence="11">Squamous cell carcinoma antigen recognized by T-cells 3</fullName>
    </submittedName>
</protein>
<keyword evidence="8" id="KW-0694">RNA-binding</keyword>
<dbReference type="GO" id="GO:0008299">
    <property type="term" value="P:isoprenoid biosynthetic process"/>
    <property type="evidence" value="ECO:0007669"/>
    <property type="project" value="InterPro"/>
</dbReference>
<dbReference type="Pfam" id="PF23240">
    <property type="entry name" value="HAT_PRP39_N"/>
    <property type="match status" value="1"/>
</dbReference>
<keyword evidence="6" id="KW-0508">mRNA splicing</keyword>
<comment type="caution">
    <text evidence="11">The sequence shown here is derived from an EMBL/GenBank/DDBJ whole genome shotgun (WGS) entry which is preliminary data.</text>
</comment>
<feature type="domain" description="RRM" evidence="10">
    <location>
        <begin position="788"/>
        <end position="865"/>
    </location>
</feature>
<gene>
    <name evidence="11" type="primary">SART3</name>
    <name evidence="11" type="ORF">T05_9490</name>
</gene>
<evidence type="ECO:0000256" key="7">
    <source>
        <dbReference type="ARBA" id="ARBA00023242"/>
    </source>
</evidence>
<comment type="subcellular location">
    <subcellularLocation>
        <location evidence="1">Nucleus</location>
    </subcellularLocation>
</comment>
<feature type="region of interest" description="Disordered" evidence="9">
    <location>
        <begin position="660"/>
        <end position="682"/>
    </location>
</feature>
<evidence type="ECO:0000256" key="6">
    <source>
        <dbReference type="ARBA" id="ARBA00023187"/>
    </source>
</evidence>
<dbReference type="InterPro" id="IPR008949">
    <property type="entry name" value="Isoprenoid_synthase_dom_sf"/>
</dbReference>
<dbReference type="GO" id="GO:0006396">
    <property type="term" value="P:RNA processing"/>
    <property type="evidence" value="ECO:0007669"/>
    <property type="project" value="InterPro"/>
</dbReference>
<dbReference type="Pfam" id="PF00348">
    <property type="entry name" value="polyprenyl_synt"/>
    <property type="match status" value="1"/>
</dbReference>
<dbReference type="Proteomes" id="UP000055048">
    <property type="component" value="Unassembled WGS sequence"/>
</dbReference>
<proteinExistence type="predicted"/>
<keyword evidence="12" id="KW-1185">Reference proteome</keyword>
<reference evidence="11 12" key="1">
    <citation type="submission" date="2015-01" db="EMBL/GenBank/DDBJ databases">
        <title>Evolution of Trichinella species and genotypes.</title>
        <authorList>
            <person name="Korhonen P.K."/>
            <person name="Edoardo P."/>
            <person name="Giuseppe L.R."/>
            <person name="Gasser R.B."/>
        </authorList>
    </citation>
    <scope>NUCLEOTIDE SEQUENCE [LARGE SCALE GENOMIC DNA]</scope>
    <source>
        <strain evidence="11">ISS417</strain>
    </source>
</reference>
<dbReference type="CDD" id="cd00685">
    <property type="entry name" value="Trans_IPPS_HT"/>
    <property type="match status" value="1"/>
</dbReference>
<dbReference type="Gene3D" id="3.30.70.330">
    <property type="match status" value="2"/>
</dbReference>
<dbReference type="CDD" id="cd12391">
    <property type="entry name" value="RRM1_SART3"/>
    <property type="match status" value="1"/>
</dbReference>
<dbReference type="SFLD" id="SFLDS00005">
    <property type="entry name" value="Isoprenoid_Synthase_Type_I"/>
    <property type="match status" value="1"/>
</dbReference>
<keyword evidence="2" id="KW-0507">mRNA processing</keyword>
<evidence type="ECO:0000256" key="1">
    <source>
        <dbReference type="ARBA" id="ARBA00004123"/>
    </source>
</evidence>
<organism evidence="11 12">
    <name type="scientific">Trichinella murrelli</name>
    <dbReference type="NCBI Taxonomy" id="144512"/>
    <lineage>
        <taxon>Eukaryota</taxon>
        <taxon>Metazoa</taxon>
        <taxon>Ecdysozoa</taxon>
        <taxon>Nematoda</taxon>
        <taxon>Enoplea</taxon>
        <taxon>Dorylaimia</taxon>
        <taxon>Trichinellida</taxon>
        <taxon>Trichinellidae</taxon>
        <taxon>Trichinella</taxon>
    </lineage>
</organism>
<accession>A0A0V0TYJ2</accession>
<dbReference type="Pfam" id="PF00076">
    <property type="entry name" value="RRM_1"/>
    <property type="match status" value="2"/>
</dbReference>
<dbReference type="InterPro" id="IPR034217">
    <property type="entry name" value="SART3_RRM1"/>
</dbReference>
<dbReference type="PANTHER" id="PTHR12001:SF44">
    <property type="entry name" value="GERANYLGERANYL PYROPHOSPHATE SYNTHASE"/>
    <property type="match status" value="1"/>
</dbReference>
<keyword evidence="5" id="KW-0460">Magnesium</keyword>
<dbReference type="InterPro" id="IPR035979">
    <property type="entry name" value="RBD_domain_sf"/>
</dbReference>
<sequence length="1257" mass="144026">MHQLTKTSARSASKRSQLRLNSNCKAQDNHHVLENHFCTISNNTITTITNIIMNQSAEDMEELGEELNDMDFDSHLDDELDAQLTNLRQMVIDNPTSFSVYNDLVQALKCAGELIELRETRREMSRRFVLLPNVWLEWIGDELELGTPTADILSMFEQGLKDFPASLHLWMEYLNLYCTASQPDEMRSRIEQAITAVGLNVAEASTIWQMYRDFEMAMTPLHQPNGSSSSPSDEKAQYLSVFRRQLSVPHIGLREAYEEYKDLLNGVEVDKATEFAYRSALKELEMLESFEKQLESYSGPRSSKFSAYIDFEMKQKSPARLQVLFERAILHCYTDETLWLRYLNWLNENMNLPDVTLPVYGRAVRSCPRSMKIRQMYLLACERFKCDWSVISKVMTDALEISYSQLETVELLLTHIYQRKRFISTEGGHWKCVQQKGFEDGAEILKDRFHGAWDADFWYRQSWARFAADVCKDMNAARLLWKEIMHEAGGTNPTLWLDYVWLERQHGDFQHVCSIYQQAANSLAEHHAALFAEWLQYVNEKGTLDDVLSTMHRIERHQMRLKEIHSKGKLQRKKQQQTAKKRAEQEEEEEGEKLLNSAMQRDGVSVKPYVSVGEKASSKDHFKKDSLGTVEISTAVGREDAVQVDADGFLIPPVPKKTKTAESHAKQAEVVEQSTLETTNDKSTKHANTVFVSNLDFALSKERLKDTMAEAGEVVDVRMIMLRPNRSKGYAYVDYKDEASVKKALKMDRRCIDGRPMYVSVCRGDVETGQQSDKPNSGFQYSVGLEKNKLFVKNIPTFATENEVETLFRQYGDLRSVRLVLHKSGRSKGLAYVEFDNEEAAERARLGQNGAHFLGKRLSVEFSNPPPRQDRSSSTFARKSQNPYSGGPSRPADVARSAPRLRLVPRALSTSQKIIIIITIFSYFSFVVVFDKLMDKDNSMLLSLSPPASKEEEELIAPFKYICSIPGKQIRVKLGFNLWLNVDNEIVNAISEIVEMLHNASLMIDDIEDSSELRRGMPVTHRIYGLPTTLNTANYIYFVALSKTVQLRHRDAVKVFTESLLDLHRGQGMEIYWRDAVICPTEAKYLDMVIKKTGGLFRLGVNMLQLFSTNKTDYNQLLNDMATYFQIRDDYMNLVAGEVRENFSLKGFAEDLTEGKFSFPIIHALQSNPENDQILKILRQRTNSVELKKHCINILSNLGSLNYTKQRLNELSNKWYSNLVILSDIEKFGGNTHLQDLMEMLQLLHTSSCSSKHIIID</sequence>
<dbReference type="PROSITE" id="PS00723">
    <property type="entry name" value="POLYPRENYL_SYNTHASE_1"/>
    <property type="match status" value="1"/>
</dbReference>
<dbReference type="GO" id="GO:0046872">
    <property type="term" value="F:metal ion binding"/>
    <property type="evidence" value="ECO:0007669"/>
    <property type="project" value="UniProtKB-KW"/>
</dbReference>
<dbReference type="InterPro" id="IPR000504">
    <property type="entry name" value="RRM_dom"/>
</dbReference>
<dbReference type="InterPro" id="IPR011990">
    <property type="entry name" value="TPR-like_helical_dom_sf"/>
</dbReference>
<evidence type="ECO:0000256" key="9">
    <source>
        <dbReference type="SAM" id="MobiDB-lite"/>
    </source>
</evidence>
<feature type="domain" description="RRM" evidence="10">
    <location>
        <begin position="688"/>
        <end position="764"/>
    </location>
</feature>
<dbReference type="InterPro" id="IPR059164">
    <property type="entry name" value="HAT_PRP39_C"/>
</dbReference>
<dbReference type="GO" id="GO:0042811">
    <property type="term" value="P:pheromone biosynthetic process"/>
    <property type="evidence" value="ECO:0007669"/>
    <property type="project" value="UniProtKB-ARBA"/>
</dbReference>
<name>A0A0V0TYJ2_9BILA</name>
<dbReference type="SMART" id="SM00360">
    <property type="entry name" value="RRM"/>
    <property type="match status" value="2"/>
</dbReference>
<dbReference type="SUPFAM" id="SSF54928">
    <property type="entry name" value="RNA-binding domain, RBD"/>
    <property type="match status" value="2"/>
</dbReference>
<dbReference type="SUPFAM" id="SSF48576">
    <property type="entry name" value="Terpenoid synthases"/>
    <property type="match status" value="1"/>
</dbReference>
<dbReference type="PROSITE" id="PS50102">
    <property type="entry name" value="RRM"/>
    <property type="match status" value="2"/>
</dbReference>
<evidence type="ECO:0000313" key="11">
    <source>
        <dbReference type="EMBL" id="KRX43952.1"/>
    </source>
</evidence>
<dbReference type="STRING" id="144512.A0A0V0TYJ2"/>
<feature type="region of interest" description="Disordered" evidence="9">
    <location>
        <begin position="562"/>
        <end position="594"/>
    </location>
</feature>